<evidence type="ECO:0000256" key="7">
    <source>
        <dbReference type="ARBA" id="ARBA00023180"/>
    </source>
</evidence>
<keyword evidence="2" id="KW-1003">Cell membrane</keyword>
<evidence type="ECO:0000313" key="8">
    <source>
        <dbReference type="EMBL" id="OXA42274.1"/>
    </source>
</evidence>
<dbReference type="EMBL" id="LNIX01000026">
    <property type="protein sequence ID" value="OXA42274.1"/>
    <property type="molecule type" value="Genomic_DNA"/>
</dbReference>
<dbReference type="GO" id="GO:0005886">
    <property type="term" value="C:plasma membrane"/>
    <property type="evidence" value="ECO:0007669"/>
    <property type="project" value="UniProtKB-SubCell"/>
</dbReference>
<dbReference type="AlphaFoldDB" id="A0A226DBQ7"/>
<protein>
    <submittedName>
        <fullName evidence="8">Uncharacterized protein</fullName>
    </submittedName>
</protein>
<comment type="caution">
    <text evidence="8">The sequence shown here is derived from an EMBL/GenBank/DDBJ whole genome shotgun (WGS) entry which is preliminary data.</text>
</comment>
<reference evidence="8 9" key="1">
    <citation type="submission" date="2015-12" db="EMBL/GenBank/DDBJ databases">
        <title>The genome of Folsomia candida.</title>
        <authorList>
            <person name="Faddeeva A."/>
            <person name="Derks M.F."/>
            <person name="Anvar Y."/>
            <person name="Smit S."/>
            <person name="Van Straalen N."/>
            <person name="Roelofs D."/>
        </authorList>
    </citation>
    <scope>NUCLEOTIDE SEQUENCE [LARGE SCALE GENOMIC DNA]</scope>
    <source>
        <strain evidence="8 9">VU population</strain>
        <tissue evidence="8">Whole body</tissue>
    </source>
</reference>
<sequence>MSEVYTNEATYAATIEKQTPQWVDWCILELGKDWDRRGAVDTVLINSTMAQLALKIFAKANVTKSAGRSCYNSRIVQLKFDAASPHDAADVTLIHTNIEGYQFITCYTEPYVTLWFYLTPFQPELWVLLLTTIGIIISLTTVCQHFCSLLEHQPFSAWMYVLASLFEETGFVPTRIEKQSFFRISLGVWSIMSVVLTNGYNGIMISELNSPRRQSHAETFGQLVCTNEFETQLKVAIMHEGNPSELETAPNFPIWYDEFILYFVNVSGFSKIESFNSINLHQINDVNDTVGDSECYSLLSPLEPNNERQPLPEFLSVLRILAENFNTFVFNKPSIHQKVFIDLNLFSPRHAFFPKGFSYLSRNLTYLSIQRMIERGVVKCGKTAYVAKSSKIIAEYEFLSKKYPDIKFFVSTETVQSYPTGISLNKAWRSSIVNGFKSLGSGATWRNRN</sequence>
<keyword evidence="7" id="KW-0325">Glycoprotein</keyword>
<gene>
    <name evidence="8" type="ORF">Fcan01_22809</name>
</gene>
<dbReference type="PANTHER" id="PTHR42643:SF24">
    <property type="entry name" value="IONOTROPIC RECEPTOR 60A"/>
    <property type="match status" value="1"/>
</dbReference>
<dbReference type="Gene3D" id="1.10.287.70">
    <property type="match status" value="1"/>
</dbReference>
<accession>A0A226DBQ7</accession>
<keyword evidence="9" id="KW-1185">Reference proteome</keyword>
<organism evidence="8 9">
    <name type="scientific">Folsomia candida</name>
    <name type="common">Springtail</name>
    <dbReference type="NCBI Taxonomy" id="158441"/>
    <lineage>
        <taxon>Eukaryota</taxon>
        <taxon>Metazoa</taxon>
        <taxon>Ecdysozoa</taxon>
        <taxon>Arthropoda</taxon>
        <taxon>Hexapoda</taxon>
        <taxon>Collembola</taxon>
        <taxon>Entomobryomorpha</taxon>
        <taxon>Isotomoidea</taxon>
        <taxon>Isotomidae</taxon>
        <taxon>Proisotominae</taxon>
        <taxon>Folsomia</taxon>
    </lineage>
</organism>
<comment type="subcellular location">
    <subcellularLocation>
        <location evidence="1">Cell membrane</location>
        <topology evidence="1">Multi-pass membrane protein</topology>
    </subcellularLocation>
</comment>
<evidence type="ECO:0000256" key="4">
    <source>
        <dbReference type="ARBA" id="ARBA00022989"/>
    </source>
</evidence>
<keyword evidence="3" id="KW-0812">Transmembrane</keyword>
<dbReference type="InterPro" id="IPR052192">
    <property type="entry name" value="Insect_Ionotropic_Sensory_Rcpt"/>
</dbReference>
<evidence type="ECO:0000256" key="5">
    <source>
        <dbReference type="ARBA" id="ARBA00023136"/>
    </source>
</evidence>
<keyword evidence="6" id="KW-0675">Receptor</keyword>
<keyword evidence="4" id="KW-1133">Transmembrane helix</keyword>
<evidence type="ECO:0000256" key="1">
    <source>
        <dbReference type="ARBA" id="ARBA00004651"/>
    </source>
</evidence>
<proteinExistence type="predicted"/>
<evidence type="ECO:0000256" key="3">
    <source>
        <dbReference type="ARBA" id="ARBA00022692"/>
    </source>
</evidence>
<evidence type="ECO:0000256" key="6">
    <source>
        <dbReference type="ARBA" id="ARBA00023170"/>
    </source>
</evidence>
<dbReference type="PANTHER" id="PTHR42643">
    <property type="entry name" value="IONOTROPIC RECEPTOR 20A-RELATED"/>
    <property type="match status" value="1"/>
</dbReference>
<dbReference type="Proteomes" id="UP000198287">
    <property type="component" value="Unassembled WGS sequence"/>
</dbReference>
<name>A0A226DBQ7_FOLCA</name>
<evidence type="ECO:0000256" key="2">
    <source>
        <dbReference type="ARBA" id="ARBA00022475"/>
    </source>
</evidence>
<keyword evidence="5" id="KW-0472">Membrane</keyword>
<evidence type="ECO:0000313" key="9">
    <source>
        <dbReference type="Proteomes" id="UP000198287"/>
    </source>
</evidence>